<name>A0ABX8F202_9PSED</name>
<proteinExistence type="predicted"/>
<evidence type="ECO:0000313" key="2">
    <source>
        <dbReference type="Proteomes" id="UP000681155"/>
    </source>
</evidence>
<keyword evidence="2" id="KW-1185">Reference proteome</keyword>
<accession>A0ABX8F202</accession>
<reference evidence="1 2" key="1">
    <citation type="submission" date="2021-05" db="EMBL/GenBank/DDBJ databases">
        <title>Complete genome of the cytokinin-producing biocontrol strain Pseudomonas fluorescens G20-18.</title>
        <authorList>
            <person name="Nielsen T.K."/>
            <person name="Mekureyaw M.F."/>
            <person name="Hansen L.H."/>
            <person name="Nicolaisen M.H."/>
            <person name="Roitsch T.G."/>
            <person name="Hennessy R.C."/>
        </authorList>
    </citation>
    <scope>NUCLEOTIDE SEQUENCE [LARGE SCALE GENOMIC DNA]</scope>
    <source>
        <strain evidence="1 2">G20-18</strain>
    </source>
</reference>
<dbReference type="EMBL" id="CP075566">
    <property type="protein sequence ID" value="QVW25370.1"/>
    <property type="molecule type" value="Genomic_DNA"/>
</dbReference>
<dbReference type="Proteomes" id="UP000681155">
    <property type="component" value="Chromosome"/>
</dbReference>
<evidence type="ECO:0000313" key="1">
    <source>
        <dbReference type="EMBL" id="QVW25370.1"/>
    </source>
</evidence>
<sequence length="85" mass="9687">MNITDEVQISKQLVDAFDVHIKTSNLLRWVRWRHTDGSSDTVSGMDLKLTAVGPFVKIELTKSEVWLIRAIHIDSISTKELKPKV</sequence>
<dbReference type="RefSeq" id="WP_214382243.1">
    <property type="nucleotide sequence ID" value="NZ_CP075566.1"/>
</dbReference>
<protein>
    <submittedName>
        <fullName evidence="1">Uncharacterized protein</fullName>
    </submittedName>
</protein>
<organism evidence="1 2">
    <name type="scientific">Pseudomonas hormoni</name>
    <dbReference type="NCBI Taxonomy" id="3093767"/>
    <lineage>
        <taxon>Bacteria</taxon>
        <taxon>Pseudomonadati</taxon>
        <taxon>Pseudomonadota</taxon>
        <taxon>Gammaproteobacteria</taxon>
        <taxon>Pseudomonadales</taxon>
        <taxon>Pseudomonadaceae</taxon>
        <taxon>Pseudomonas</taxon>
    </lineage>
</organism>
<gene>
    <name evidence="1" type="ORF">KJF94_07290</name>
</gene>